<dbReference type="Pfam" id="PF00857">
    <property type="entry name" value="Isochorismatase"/>
    <property type="match status" value="1"/>
</dbReference>
<evidence type="ECO:0000256" key="1">
    <source>
        <dbReference type="ARBA" id="ARBA00006336"/>
    </source>
</evidence>
<dbReference type="InterPro" id="IPR036380">
    <property type="entry name" value="Isochorismatase-like_sf"/>
</dbReference>
<reference evidence="4 5" key="1">
    <citation type="journal article" date="2016" name="Front. Microbiol.">
        <title>Comprehensive Phylogenetic Analysis of Bovine Non-aureus Staphylococci Species Based on Whole-Genome Sequencing.</title>
        <authorList>
            <person name="Naushad S."/>
            <person name="Barkema H.W."/>
            <person name="Luby C."/>
            <person name="Condas L.A."/>
            <person name="Nobrega D.B."/>
            <person name="Carson D.A."/>
            <person name="De Buck J."/>
        </authorList>
    </citation>
    <scope>NUCLEOTIDE SEQUENCE [LARGE SCALE GENOMIC DNA]</scope>
    <source>
        <strain evidence="4 5">SNUC 993</strain>
    </source>
</reference>
<dbReference type="PANTHER" id="PTHR43540:SF1">
    <property type="entry name" value="ISOCHORISMATASE HYDROLASE"/>
    <property type="match status" value="1"/>
</dbReference>
<dbReference type="EMBL" id="PZDI01000008">
    <property type="protein sequence ID" value="PTH19051.1"/>
    <property type="molecule type" value="Genomic_DNA"/>
</dbReference>
<feature type="domain" description="Isochorismatase-like" evidence="3">
    <location>
        <begin position="4"/>
        <end position="173"/>
    </location>
</feature>
<comment type="similarity">
    <text evidence="1">Belongs to the isochorismatase family.</text>
</comment>
<dbReference type="GO" id="GO:0016787">
    <property type="term" value="F:hydrolase activity"/>
    <property type="evidence" value="ECO:0007669"/>
    <property type="project" value="UniProtKB-KW"/>
</dbReference>
<accession>A0ABX5IIT9</accession>
<dbReference type="Gene3D" id="3.40.50.850">
    <property type="entry name" value="Isochorismatase-like"/>
    <property type="match status" value="1"/>
</dbReference>
<name>A0ABX5IIT9_9STAP</name>
<dbReference type="SUPFAM" id="SSF52499">
    <property type="entry name" value="Isochorismatase-like hydrolases"/>
    <property type="match status" value="1"/>
</dbReference>
<comment type="caution">
    <text evidence="4">The sequence shown here is derived from an EMBL/GenBank/DDBJ whole genome shotgun (WGS) entry which is preliminary data.</text>
</comment>
<evidence type="ECO:0000259" key="3">
    <source>
        <dbReference type="Pfam" id="PF00857"/>
    </source>
</evidence>
<protein>
    <submittedName>
        <fullName evidence="4">Cysteine hydrolase</fullName>
    </submittedName>
</protein>
<sequence>MSDVLILIDVQEAFHEPCWGERYGPHAEQNIERLLNYFRSEHQPIIHIKHVSQDPSSLFHREHLQGLIYEAKIDEIIIEKEMNSAFIGTTLSTILRSHGWYHLTIAGISLPHCVSTTTRMAQNLGFTVDLIEDATVSFELKDLDGNQLNAQDVHTYNIASLNHEFAYLYSTEDYLKDRSYKKD</sequence>
<dbReference type="PANTHER" id="PTHR43540">
    <property type="entry name" value="PEROXYUREIDOACRYLATE/UREIDOACRYLATE AMIDOHYDROLASE-RELATED"/>
    <property type="match status" value="1"/>
</dbReference>
<evidence type="ECO:0000313" key="5">
    <source>
        <dbReference type="Proteomes" id="UP000242694"/>
    </source>
</evidence>
<evidence type="ECO:0000313" key="4">
    <source>
        <dbReference type="EMBL" id="PTH19051.1"/>
    </source>
</evidence>
<keyword evidence="2 4" id="KW-0378">Hydrolase</keyword>
<evidence type="ECO:0000256" key="2">
    <source>
        <dbReference type="ARBA" id="ARBA00022801"/>
    </source>
</evidence>
<gene>
    <name evidence="4" type="ORF">BU607_02990</name>
</gene>
<dbReference type="InterPro" id="IPR050272">
    <property type="entry name" value="Isochorismatase-like_hydrls"/>
</dbReference>
<proteinExistence type="inferred from homology"/>
<dbReference type="InterPro" id="IPR000868">
    <property type="entry name" value="Isochorismatase-like_dom"/>
</dbReference>
<dbReference type="Proteomes" id="UP000242694">
    <property type="component" value="Unassembled WGS sequence"/>
</dbReference>
<organism evidence="4 5">
    <name type="scientific">Staphylococcus auricularis</name>
    <dbReference type="NCBI Taxonomy" id="29379"/>
    <lineage>
        <taxon>Bacteria</taxon>
        <taxon>Bacillati</taxon>
        <taxon>Bacillota</taxon>
        <taxon>Bacilli</taxon>
        <taxon>Bacillales</taxon>
        <taxon>Staphylococcaceae</taxon>
        <taxon>Staphylococcus</taxon>
    </lineage>
</organism>
<keyword evidence="5" id="KW-1185">Reference proteome</keyword>